<dbReference type="NCBIfam" id="NF007183">
    <property type="entry name" value="PRK09614.1-2"/>
    <property type="match status" value="1"/>
</dbReference>
<dbReference type="GeneID" id="22276538"/>
<dbReference type="InterPro" id="IPR000358">
    <property type="entry name" value="RNR_small_fam"/>
</dbReference>
<keyword evidence="6" id="KW-0408">Iron</keyword>
<comment type="similarity">
    <text evidence="2">Belongs to the ribonucleoside diphosphate reductase small chain family.</text>
</comment>
<dbReference type="GO" id="GO:0004748">
    <property type="term" value="F:ribonucleoside-diphosphate reductase activity, thioredoxin disulfide as acceptor"/>
    <property type="evidence" value="ECO:0007669"/>
    <property type="project" value="UniProtKB-EC"/>
</dbReference>
<dbReference type="PANTHER" id="PTHR23409">
    <property type="entry name" value="RIBONUCLEOSIDE-DIPHOSPHATE REDUCTASE SMALL CHAIN"/>
    <property type="match status" value="1"/>
</dbReference>
<dbReference type="KEGG" id="vg:22276538"/>
<dbReference type="RefSeq" id="YP_009098275.1">
    <property type="nucleotide sequence ID" value="NC_025417.1"/>
</dbReference>
<dbReference type="Proteomes" id="UP000028568">
    <property type="component" value="Segment"/>
</dbReference>
<dbReference type="SUPFAM" id="SSF47240">
    <property type="entry name" value="Ferritin-like"/>
    <property type="match status" value="1"/>
</dbReference>
<dbReference type="Gene3D" id="1.10.620.20">
    <property type="entry name" value="Ribonucleotide Reductase, subunit A"/>
    <property type="match status" value="1"/>
</dbReference>
<dbReference type="CDD" id="cd01049">
    <property type="entry name" value="RNRR2"/>
    <property type="match status" value="1"/>
</dbReference>
<dbReference type="UniPathway" id="UPA00326"/>
<dbReference type="Pfam" id="PF00268">
    <property type="entry name" value="Ribonuc_red_sm"/>
    <property type="match status" value="1"/>
</dbReference>
<dbReference type="GO" id="GO:0009263">
    <property type="term" value="P:deoxyribonucleotide biosynthetic process"/>
    <property type="evidence" value="ECO:0007669"/>
    <property type="project" value="InterPro"/>
</dbReference>
<organism evidence="7 8">
    <name type="scientific">Staphylococcus phage Team1</name>
    <dbReference type="NCBI Taxonomy" id="1262512"/>
    <lineage>
        <taxon>Viruses</taxon>
        <taxon>Duplodnaviria</taxon>
        <taxon>Heunggongvirae</taxon>
        <taxon>Uroviricota</taxon>
        <taxon>Caudoviricetes</taxon>
        <taxon>Herelleviridae</taxon>
        <taxon>Twortvirinae</taxon>
        <taxon>Kayvirus</taxon>
        <taxon>Kayvirus G1</taxon>
    </lineage>
</organism>
<dbReference type="InterPro" id="IPR009078">
    <property type="entry name" value="Ferritin-like_SF"/>
</dbReference>
<dbReference type="PANTHER" id="PTHR23409:SF18">
    <property type="entry name" value="RIBONUCLEOSIDE-DIPHOSPHATE REDUCTASE SUBUNIT M2"/>
    <property type="match status" value="1"/>
</dbReference>
<evidence type="ECO:0000256" key="4">
    <source>
        <dbReference type="ARBA" id="ARBA00022723"/>
    </source>
</evidence>
<evidence type="ECO:0000256" key="1">
    <source>
        <dbReference type="ARBA" id="ARBA00001962"/>
    </source>
</evidence>
<evidence type="ECO:0000313" key="8">
    <source>
        <dbReference type="Proteomes" id="UP000028568"/>
    </source>
</evidence>
<evidence type="ECO:0000256" key="5">
    <source>
        <dbReference type="ARBA" id="ARBA00023002"/>
    </source>
</evidence>
<protein>
    <recommendedName>
        <fullName evidence="3">ribonucleoside-diphosphate reductase</fullName>
        <ecNumber evidence="3">1.17.4.1</ecNumber>
    </recommendedName>
</protein>
<name>A0A075BEC0_9CAUD</name>
<keyword evidence="5" id="KW-0560">Oxidoreductase</keyword>
<dbReference type="EMBL" id="KC012913">
    <property type="protein sequence ID" value="AFX93392.1"/>
    <property type="molecule type" value="Genomic_DNA"/>
</dbReference>
<evidence type="ECO:0000313" key="7">
    <source>
        <dbReference type="EMBL" id="AFX93392.1"/>
    </source>
</evidence>
<keyword evidence="4" id="KW-0479">Metal-binding</keyword>
<evidence type="ECO:0000256" key="3">
    <source>
        <dbReference type="ARBA" id="ARBA00012274"/>
    </source>
</evidence>
<dbReference type="InterPro" id="IPR012348">
    <property type="entry name" value="RNR-like"/>
</dbReference>
<evidence type="ECO:0000256" key="6">
    <source>
        <dbReference type="ARBA" id="ARBA00023004"/>
    </source>
</evidence>
<dbReference type="InterPro" id="IPR033909">
    <property type="entry name" value="RNR_small"/>
</dbReference>
<dbReference type="GO" id="GO:0046872">
    <property type="term" value="F:metal ion binding"/>
    <property type="evidence" value="ECO:0007669"/>
    <property type="project" value="UniProtKB-KW"/>
</dbReference>
<comment type="cofactor">
    <cofactor evidence="1">
        <name>Fe cation</name>
        <dbReference type="ChEBI" id="CHEBI:24875"/>
    </cofactor>
</comment>
<reference evidence="7 8" key="1">
    <citation type="journal article" date="2014" name="PLoS ONE">
        <title>Improving the Safety of Staphylococcus aureus Polyvalent Phages by Their Production on a Staphylococcus xylosus Strain.</title>
        <authorList>
            <person name="El Haddad L."/>
            <person name="Ben Abdallah N."/>
            <person name="Plante P.L."/>
            <person name="Dumaresq J."/>
            <person name="Katsarava R."/>
            <person name="Labrie S."/>
            <person name="Corbeil J."/>
            <person name="St-Gelais D."/>
            <person name="Moineau S."/>
        </authorList>
    </citation>
    <scope>NUCLEOTIDE SEQUENCE [LARGE SCALE GENOMIC DNA]</scope>
</reference>
<accession>A0A075BEC0</accession>
<proteinExistence type="inferred from homology"/>
<evidence type="ECO:0000256" key="2">
    <source>
        <dbReference type="ARBA" id="ARBA00009303"/>
    </source>
</evidence>
<dbReference type="EC" id="1.17.4.1" evidence="3"/>
<sequence>MDITQKVKQHNKNAVLKATNWNIEDDGMSDIYWEQGISQFWTPEEFDVSRDLSSWNSLTESEKNTYKKVLAGLTGLDTKQGGEGMNLVSYHEPRPKYQAVFAFMGGMEEIHAKSYSHIFTTLLSNKETSYLLDTWVEENDFLKVKAQFIGYYYDQLLKPNPTIFDRYMAKVASAFLESALFYSGFYYPLLLAGRGQMTQSGAIIYKITQDEAYHGSAVGLTAQYDYNLLTEEEKKQADKETYELLDILYTNEVAYTHSLYDPLELSEDVINYVQYNFNRALQNLGREDYFNPEPYNPIVENQTNVDRLRNVDFFSGKADYEKSTNIKDIKDEDFSFLDSKEYSTAKEFL</sequence>